<evidence type="ECO:0000256" key="1">
    <source>
        <dbReference type="SAM" id="MobiDB-lite"/>
    </source>
</evidence>
<evidence type="ECO:0000313" key="2">
    <source>
        <dbReference type="EMBL" id="MFD0288361.1"/>
    </source>
</evidence>
<dbReference type="Proteomes" id="UP001596957">
    <property type="component" value="Unassembled WGS sequence"/>
</dbReference>
<organism evidence="2 3">
    <name type="scientific">Streptomyces lutosisoli</name>
    <dbReference type="NCBI Taxonomy" id="2665721"/>
    <lineage>
        <taxon>Bacteria</taxon>
        <taxon>Bacillati</taxon>
        <taxon>Actinomycetota</taxon>
        <taxon>Actinomycetes</taxon>
        <taxon>Kitasatosporales</taxon>
        <taxon>Streptomycetaceae</taxon>
        <taxon>Streptomyces</taxon>
    </lineage>
</organism>
<feature type="compositionally biased region" description="Low complexity" evidence="1">
    <location>
        <begin position="214"/>
        <end position="223"/>
    </location>
</feature>
<evidence type="ECO:0000313" key="3">
    <source>
        <dbReference type="Proteomes" id="UP001596957"/>
    </source>
</evidence>
<proteinExistence type="predicted"/>
<feature type="compositionally biased region" description="Gly residues" evidence="1">
    <location>
        <begin position="203"/>
        <end position="213"/>
    </location>
</feature>
<dbReference type="RefSeq" id="WP_381247493.1">
    <property type="nucleotide sequence ID" value="NZ_JBHTBI010000002.1"/>
</dbReference>
<feature type="region of interest" description="Disordered" evidence="1">
    <location>
        <begin position="386"/>
        <end position="435"/>
    </location>
</feature>
<comment type="caution">
    <text evidence="2">The sequence shown here is derived from an EMBL/GenBank/DDBJ whole genome shotgun (WGS) entry which is preliminary data.</text>
</comment>
<keyword evidence="3" id="KW-1185">Reference proteome</keyword>
<feature type="compositionally biased region" description="Low complexity" evidence="1">
    <location>
        <begin position="351"/>
        <end position="363"/>
    </location>
</feature>
<feature type="region of interest" description="Disordered" evidence="1">
    <location>
        <begin position="195"/>
        <end position="374"/>
    </location>
</feature>
<evidence type="ECO:0008006" key="4">
    <source>
        <dbReference type="Google" id="ProtNLM"/>
    </source>
</evidence>
<accession>A0ABW2VVA0</accession>
<feature type="compositionally biased region" description="Pro residues" evidence="1">
    <location>
        <begin position="386"/>
        <end position="399"/>
    </location>
</feature>
<feature type="compositionally biased region" description="Low complexity" evidence="1">
    <location>
        <begin position="400"/>
        <end position="417"/>
    </location>
</feature>
<protein>
    <recommendedName>
        <fullName evidence="4">UL36 very large tegument protein</fullName>
    </recommendedName>
</protein>
<gene>
    <name evidence="2" type="ORF">ACFQZP_43465</name>
</gene>
<reference evidence="3" key="1">
    <citation type="journal article" date="2019" name="Int. J. Syst. Evol. Microbiol.">
        <title>The Global Catalogue of Microorganisms (GCM) 10K type strain sequencing project: providing services to taxonomists for standard genome sequencing and annotation.</title>
        <authorList>
            <consortium name="The Broad Institute Genomics Platform"/>
            <consortium name="The Broad Institute Genome Sequencing Center for Infectious Disease"/>
            <person name="Wu L."/>
            <person name="Ma J."/>
        </authorList>
    </citation>
    <scope>NUCLEOTIDE SEQUENCE [LARGE SCALE GENOMIC DNA]</scope>
    <source>
        <strain evidence="3">CGMCC 4.7198</strain>
    </source>
</reference>
<name>A0ABW2VVA0_9ACTN</name>
<dbReference type="EMBL" id="JBHTEC010000007">
    <property type="protein sequence ID" value="MFD0288361.1"/>
    <property type="molecule type" value="Genomic_DNA"/>
</dbReference>
<sequence length="605" mass="64235">MAVEQLPGQVREFAKFLNGLMDRLDQGGGWCAVFWQRDPDGMRACLDGWEVPPWDVVEALLQDTAAEYGDRAAAQETERARALHGGALAAYDARPGGRDALSDRLDVMLREQRYAAERQAELGRQLHSAGSQEEAESIRLDLAWAHDDHERATARCAELRHRMENLDRRALHTHAQGALNIPAGAAGDVFRAQEPERGADPAGRGGVRRGPGAGDARPGAPGASSDTRRRSTNPEQTGQGSPFADPGLPDDWAPSRPGSYPAAARPATDSGADAYAPHARREGAYAPRDGAGTPRAPYDGAYAPVARPGGFDTPAEYRDDSRAAQAPRDGAYAPSAQPDTSRAPADQSASPEPTTERPAPATPKQRSKRRPRGSARFAGMMEPEAPPVVAPEAAPPAPAPAATGGRTPRGARFAGAAEEVAQPRTEPLDEGAGRATAETVDTLIRLRGEGRSGEAHALLVEAAYWPAARFPLLAAELHRAGLDADWATLLWEAASLPADRLVAAADALVAAGRTADGQQMLRQGVARPAPEIGAAVLGLAEEGRRREIRALLGAYVRVRTPEETARSAEADPQRLVPLLLEAAQGVSEQRHWDLVHALRVAGFTA</sequence>